<dbReference type="Proteomes" id="UP000316560">
    <property type="component" value="Unassembled WGS sequence"/>
</dbReference>
<comment type="caution">
    <text evidence="1">The sequence shown here is derived from an EMBL/GenBank/DDBJ whole genome shotgun (WGS) entry which is preliminary data.</text>
</comment>
<dbReference type="EMBL" id="VFRA01000001">
    <property type="protein sequence ID" value="TQO19639.1"/>
    <property type="molecule type" value="Genomic_DNA"/>
</dbReference>
<evidence type="ECO:0000313" key="2">
    <source>
        <dbReference type="Proteomes" id="UP000316560"/>
    </source>
</evidence>
<dbReference type="AlphaFoldDB" id="A0A8H2K6L7"/>
<reference evidence="1 2" key="1">
    <citation type="submission" date="2019-06" db="EMBL/GenBank/DDBJ databases">
        <title>Sequencing the genomes of 1000 actinobacteria strains.</title>
        <authorList>
            <person name="Klenk H.-P."/>
        </authorList>
    </citation>
    <scope>NUCLEOTIDE SEQUENCE [LARGE SCALE GENOMIC DNA]</scope>
    <source>
        <strain evidence="1 2">DSM 21947</strain>
    </source>
</reference>
<gene>
    <name evidence="1" type="ORF">FB472_1208</name>
</gene>
<dbReference type="RefSeq" id="WP_141990105.1">
    <property type="nucleotide sequence ID" value="NZ_VFRA01000001.1"/>
</dbReference>
<sequence>MSNSRRPARGNKYRTGYLRSRAWFARRARWFAEETAAGNTLRCAACNRIARVRDLELHHVDYSGVAETPTGWRAEETHSDLVSLHPAHHELLHRLLDRDQVLRAMRSRPVASAFALRALRRKLAPTTTEQP</sequence>
<proteinExistence type="predicted"/>
<accession>A0A8H2K6L7</accession>
<name>A0A8H2K6L7_9MICO</name>
<evidence type="ECO:0000313" key="1">
    <source>
        <dbReference type="EMBL" id="TQO19639.1"/>
    </source>
</evidence>
<protein>
    <submittedName>
        <fullName evidence="1">Uncharacterized protein</fullName>
    </submittedName>
</protein>
<dbReference type="OrthoDB" id="3216707at2"/>
<keyword evidence="2" id="KW-1185">Reference proteome</keyword>
<organism evidence="1 2">
    <name type="scientific">Rhodoglobus vestalii</name>
    <dbReference type="NCBI Taxonomy" id="193384"/>
    <lineage>
        <taxon>Bacteria</taxon>
        <taxon>Bacillati</taxon>
        <taxon>Actinomycetota</taxon>
        <taxon>Actinomycetes</taxon>
        <taxon>Micrococcales</taxon>
        <taxon>Microbacteriaceae</taxon>
        <taxon>Rhodoglobus</taxon>
    </lineage>
</organism>